<protein>
    <submittedName>
        <fullName evidence="1">Uncharacterized protein</fullName>
    </submittedName>
</protein>
<gene>
    <name evidence="1" type="ORF">BJ138DRAFT_1119444</name>
</gene>
<dbReference type="EMBL" id="MU268484">
    <property type="protein sequence ID" value="KAH7904409.1"/>
    <property type="molecule type" value="Genomic_DNA"/>
</dbReference>
<dbReference type="Proteomes" id="UP000790377">
    <property type="component" value="Unassembled WGS sequence"/>
</dbReference>
<sequence length="355" mass="39043">MTRNSDPAPVPQLQEPQGNSSSSSALGAPGDYHPCDLDSEAGLVTESFASESAATTYLINIPATSSQLILDTDDSIHYFEEKPGPTIRTIPPDMTNQISKSALEDVTTDALIIEGTDNNLFATPAAASGMALAKARAAWRRLSVSTGATAPHAATPHATVVPAGLLRDIALHIRRGAYRILFKLVEGMIELKVAGDRNNPEAYGGKSNTRNRPYGFLKEQDGEPPTKNIIRNRIANLLQNDSFLGIEDTYLQRPEVKMLLGRVFYGKKTGYSKTFRQDFRHTCPERAVLALCTAIYEVLLNRTTGNFMYAATNEETLSEFYEKIAAELGIRKLDPMFCTAWTEFLQSIPRQYFVA</sequence>
<name>A0ACB7ZU68_9AGAM</name>
<organism evidence="1 2">
    <name type="scientific">Hygrophoropsis aurantiaca</name>
    <dbReference type="NCBI Taxonomy" id="72124"/>
    <lineage>
        <taxon>Eukaryota</taxon>
        <taxon>Fungi</taxon>
        <taxon>Dikarya</taxon>
        <taxon>Basidiomycota</taxon>
        <taxon>Agaricomycotina</taxon>
        <taxon>Agaricomycetes</taxon>
        <taxon>Agaricomycetidae</taxon>
        <taxon>Boletales</taxon>
        <taxon>Coniophorineae</taxon>
        <taxon>Hygrophoropsidaceae</taxon>
        <taxon>Hygrophoropsis</taxon>
    </lineage>
</organism>
<keyword evidence="2" id="KW-1185">Reference proteome</keyword>
<evidence type="ECO:0000313" key="1">
    <source>
        <dbReference type="EMBL" id="KAH7904409.1"/>
    </source>
</evidence>
<accession>A0ACB7ZU68</accession>
<comment type="caution">
    <text evidence="1">The sequence shown here is derived from an EMBL/GenBank/DDBJ whole genome shotgun (WGS) entry which is preliminary data.</text>
</comment>
<proteinExistence type="predicted"/>
<evidence type="ECO:0000313" key="2">
    <source>
        <dbReference type="Proteomes" id="UP000790377"/>
    </source>
</evidence>
<reference evidence="1" key="1">
    <citation type="journal article" date="2021" name="New Phytol.">
        <title>Evolutionary innovations through gain and loss of genes in the ectomycorrhizal Boletales.</title>
        <authorList>
            <person name="Wu G."/>
            <person name="Miyauchi S."/>
            <person name="Morin E."/>
            <person name="Kuo A."/>
            <person name="Drula E."/>
            <person name="Varga T."/>
            <person name="Kohler A."/>
            <person name="Feng B."/>
            <person name="Cao Y."/>
            <person name="Lipzen A."/>
            <person name="Daum C."/>
            <person name="Hundley H."/>
            <person name="Pangilinan J."/>
            <person name="Johnson J."/>
            <person name="Barry K."/>
            <person name="LaButti K."/>
            <person name="Ng V."/>
            <person name="Ahrendt S."/>
            <person name="Min B."/>
            <person name="Choi I.G."/>
            <person name="Park H."/>
            <person name="Plett J.M."/>
            <person name="Magnuson J."/>
            <person name="Spatafora J.W."/>
            <person name="Nagy L.G."/>
            <person name="Henrissat B."/>
            <person name="Grigoriev I.V."/>
            <person name="Yang Z.L."/>
            <person name="Xu J."/>
            <person name="Martin F.M."/>
        </authorList>
    </citation>
    <scope>NUCLEOTIDE SEQUENCE</scope>
    <source>
        <strain evidence="1">ATCC 28755</strain>
    </source>
</reference>